<evidence type="ECO:0000256" key="4">
    <source>
        <dbReference type="ARBA" id="ARBA00022741"/>
    </source>
</evidence>
<dbReference type="InterPro" id="IPR017871">
    <property type="entry name" value="ABC_transporter-like_CS"/>
</dbReference>
<dbReference type="EMBL" id="BQXS01010821">
    <property type="protein sequence ID" value="GKT34503.1"/>
    <property type="molecule type" value="Genomic_DNA"/>
</dbReference>
<feature type="transmembrane region" description="Helical" evidence="9">
    <location>
        <begin position="151"/>
        <end position="170"/>
    </location>
</feature>
<protein>
    <submittedName>
        <fullName evidence="12">Uncharacterized protein</fullName>
    </submittedName>
</protein>
<accession>A0ABQ5KPS3</accession>
<evidence type="ECO:0000259" key="10">
    <source>
        <dbReference type="PROSITE" id="PS50893"/>
    </source>
</evidence>
<evidence type="ECO:0000256" key="1">
    <source>
        <dbReference type="ARBA" id="ARBA00008575"/>
    </source>
</evidence>
<comment type="similarity">
    <text evidence="1">Belongs to the ABC transporter superfamily. ABCD family. Peroxisomal fatty acyl CoA transporter (TC 3.A.1.203) subfamily.</text>
</comment>
<dbReference type="PANTHER" id="PTHR11384:SF59">
    <property type="entry name" value="LYSOSOMAL COBALAMIN TRANSPORTER ABCD4"/>
    <property type="match status" value="1"/>
</dbReference>
<dbReference type="InterPro" id="IPR036640">
    <property type="entry name" value="ABC1_TM_sf"/>
</dbReference>
<feature type="domain" description="ABC transporter" evidence="10">
    <location>
        <begin position="1014"/>
        <end position="1231"/>
    </location>
</feature>
<dbReference type="InterPro" id="IPR050835">
    <property type="entry name" value="ABC_transporter_sub-D"/>
</dbReference>
<keyword evidence="4" id="KW-0547">Nucleotide-binding</keyword>
<keyword evidence="3 9" id="KW-0812">Transmembrane</keyword>
<dbReference type="Pfam" id="PF06472">
    <property type="entry name" value="ABC_membrane_2"/>
    <property type="match status" value="2"/>
</dbReference>
<dbReference type="PROSITE" id="PS00211">
    <property type="entry name" value="ABC_TRANSPORTER_1"/>
    <property type="match status" value="2"/>
</dbReference>
<feature type="transmembrane region" description="Helical" evidence="9">
    <location>
        <begin position="841"/>
        <end position="862"/>
    </location>
</feature>
<evidence type="ECO:0000256" key="3">
    <source>
        <dbReference type="ARBA" id="ARBA00022692"/>
    </source>
</evidence>
<dbReference type="SMART" id="SM00382">
    <property type="entry name" value="AAA"/>
    <property type="match status" value="2"/>
</dbReference>
<feature type="domain" description="ABC transmembrane type-1" evidence="11">
    <location>
        <begin position="677"/>
        <end position="982"/>
    </location>
</feature>
<evidence type="ECO:0000313" key="12">
    <source>
        <dbReference type="EMBL" id="GKT34503.1"/>
    </source>
</evidence>
<comment type="caution">
    <text evidence="12">The sequence shown here is derived from an EMBL/GenBank/DDBJ whole genome shotgun (WGS) entry which is preliminary data.</text>
</comment>
<keyword evidence="7 9" id="KW-0472">Membrane</keyword>
<dbReference type="Gene3D" id="1.20.1560.10">
    <property type="entry name" value="ABC transporter type 1, transmembrane domain"/>
    <property type="match status" value="1"/>
</dbReference>
<dbReference type="InterPro" id="IPR027417">
    <property type="entry name" value="P-loop_NTPase"/>
</dbReference>
<feature type="transmembrane region" description="Helical" evidence="9">
    <location>
        <begin position="959"/>
        <end position="983"/>
    </location>
</feature>
<feature type="domain" description="ABC transporter" evidence="10">
    <location>
        <begin position="407"/>
        <end position="629"/>
    </location>
</feature>
<feature type="transmembrane region" description="Helical" evidence="9">
    <location>
        <begin position="817"/>
        <end position="835"/>
    </location>
</feature>
<evidence type="ECO:0000256" key="8">
    <source>
        <dbReference type="SAM" id="MobiDB-lite"/>
    </source>
</evidence>
<evidence type="ECO:0000313" key="13">
    <source>
        <dbReference type="Proteomes" id="UP001057375"/>
    </source>
</evidence>
<evidence type="ECO:0000256" key="2">
    <source>
        <dbReference type="ARBA" id="ARBA00022448"/>
    </source>
</evidence>
<dbReference type="SUPFAM" id="SSF52540">
    <property type="entry name" value="P-loop containing nucleoside triphosphate hydrolases"/>
    <property type="match status" value="2"/>
</dbReference>
<evidence type="ECO:0000256" key="7">
    <source>
        <dbReference type="ARBA" id="ARBA00023136"/>
    </source>
</evidence>
<dbReference type="InterPro" id="IPR011527">
    <property type="entry name" value="ABC1_TM_dom"/>
</dbReference>
<keyword evidence="2" id="KW-0813">Transport</keyword>
<dbReference type="Proteomes" id="UP001057375">
    <property type="component" value="Unassembled WGS sequence"/>
</dbReference>
<dbReference type="InterPro" id="IPR003439">
    <property type="entry name" value="ABC_transporter-like_ATP-bd"/>
</dbReference>
<dbReference type="Gene3D" id="3.40.50.300">
    <property type="entry name" value="P-loop containing nucleotide triphosphate hydrolases"/>
    <property type="match status" value="2"/>
</dbReference>
<feature type="compositionally biased region" description="Low complexity" evidence="8">
    <location>
        <begin position="317"/>
        <end position="336"/>
    </location>
</feature>
<keyword evidence="13" id="KW-1185">Reference proteome</keyword>
<dbReference type="CDD" id="cd03223">
    <property type="entry name" value="ABCD_peroxisomal_ALDP"/>
    <property type="match status" value="2"/>
</dbReference>
<organism evidence="12 13">
    <name type="scientific">Aduncisulcus paluster</name>
    <dbReference type="NCBI Taxonomy" id="2918883"/>
    <lineage>
        <taxon>Eukaryota</taxon>
        <taxon>Metamonada</taxon>
        <taxon>Carpediemonas-like organisms</taxon>
        <taxon>Aduncisulcus</taxon>
    </lineage>
</organism>
<feature type="transmembrane region" description="Helical" evidence="9">
    <location>
        <begin position="669"/>
        <end position="690"/>
    </location>
</feature>
<feature type="transmembrane region" description="Helical" evidence="9">
    <location>
        <begin position="930"/>
        <end position="947"/>
    </location>
</feature>
<dbReference type="PROSITE" id="PS50893">
    <property type="entry name" value="ABC_TRANSPORTER_2"/>
    <property type="match status" value="2"/>
</dbReference>
<dbReference type="Pfam" id="PF00005">
    <property type="entry name" value="ABC_tran"/>
    <property type="match status" value="2"/>
</dbReference>
<feature type="transmembrane region" description="Helical" evidence="9">
    <location>
        <begin position="731"/>
        <end position="750"/>
    </location>
</feature>
<evidence type="ECO:0000256" key="5">
    <source>
        <dbReference type="ARBA" id="ARBA00022840"/>
    </source>
</evidence>
<feature type="region of interest" description="Disordered" evidence="8">
    <location>
        <begin position="317"/>
        <end position="347"/>
    </location>
</feature>
<proteinExistence type="inferred from homology"/>
<gene>
    <name evidence="12" type="ORF">ADUPG1_007847</name>
</gene>
<dbReference type="PROSITE" id="PS50929">
    <property type="entry name" value="ABC_TM1F"/>
    <property type="match status" value="1"/>
</dbReference>
<evidence type="ECO:0000259" key="11">
    <source>
        <dbReference type="PROSITE" id="PS50929"/>
    </source>
</evidence>
<keyword evidence="6 9" id="KW-1133">Transmembrane helix</keyword>
<dbReference type="InterPro" id="IPR003593">
    <property type="entry name" value="AAA+_ATPase"/>
</dbReference>
<keyword evidence="5" id="KW-0067">ATP-binding</keyword>
<name>A0ABQ5KPS3_9EUKA</name>
<feature type="transmembrane region" description="Helical" evidence="9">
    <location>
        <begin position="122"/>
        <end position="144"/>
    </location>
</feature>
<reference evidence="12" key="1">
    <citation type="submission" date="2022-03" db="EMBL/GenBank/DDBJ databases">
        <title>Draft genome sequence of Aduncisulcus paluster, a free-living microaerophilic Fornicata.</title>
        <authorList>
            <person name="Yuyama I."/>
            <person name="Kume K."/>
            <person name="Tamura T."/>
            <person name="Inagaki Y."/>
            <person name="Hashimoto T."/>
        </authorList>
    </citation>
    <scope>NUCLEOTIDE SEQUENCE</scope>
    <source>
        <strain evidence="12">NY0171</strain>
    </source>
</reference>
<feature type="transmembrane region" description="Helical" evidence="9">
    <location>
        <begin position="242"/>
        <end position="259"/>
    </location>
</feature>
<sequence>MVIVVSACPTLISTTLNNAICSATQCSAGFDDSTFWKYALQCTMVILFQSASLSFGDWIGFYSGACWRELLTNHFHELYFSSSKFYNSNNNDFIDNTDQRLASDIRIYCSFMCGSVEPTTNGVIFGVRGILCMFGYFVVPLICLFKVNQPVMVVSCIIFFFFSVLLTWAANLPLPKPVAQQEKREGEFRFHHATVREGMESIAFYEGGNHEKEIADNLLLRAFLNMNRVIHRKLLSITNRNFFQTSIYWFPYTMFYLIYKKDNTCVDGQTFLNNANFILNFIWSCSQLLDIGPGIAALGGISKRVSDMASVLGIFSNSSSSSSSSSSSGMGSSGAKGSKGKKKRFDVKEEKVPLLSEMTSEDSRYNAGGMDEEFGDISGASGRMSTAGRVDLSLPRSSVAIHHPEKCGWFDVTVLNPNNVILVRNFTYEVEAGESVVIVGPSGCGKSSLLRVLAGIWPVPEGYSSMPKNAMFVPQTPYLINKKLAAEITYPQPPPELDEEVCGKMEDILRICELEYLLQRFKLDSIQPWSDVLSGGEKQRLGLARVLWHCPRFAVMDESTSALPQDLEERLLTEMGRLDITMISVAHRRSVVPFHKKVIEVMTPTNIHVRSVDEYLVRHPLSAIPPVELVKETKYETSLVTLENEDGRPQVPPPMGFFKSVMLLFSKGITSLASVEFTSFIVVVVITILVPVTNLMIMYATSNITSTVDCADGGDSIDIDSLAQQTKETNVWSLVALIVNSVISFGSLKLGNYMRYNSTKDLHSLYFKDNNFYRVENTMKGLDNSDQRIVADTSLAIYSMCGSTVPMNESLLFGSKGAWYVVINVVVFLFQLISLHDWRIVVTPIACFVMFVVIQTLTTYRVKGATANRQKQEGDFRYIHSRYREFAESIAFYEGEDECKAEAERCFKPLIQEQKRLAGITFWASLTNHLIYEFAGSILSVIMVYLFEPGIDMQNFQIILAAIQQILATLCLFLNLAPQLAAFTGTLSRVSQMHATLTSMKPPELNYYHNPDAITMNDVSVSTPKGEALVKHLDMKVEQGTKGIVVVGPSGVGKSSLLRVVGGLWELPGNTRIGRPRDVGSGIFFVPQTPYLVNGASLRAQIVYPVPESQVIGTPAHVFVDVLRKCELDNLLDRYNLDSSQPWSDILSGGEKQRLGFARVLWHCPRFAVMDEATSALQQDLEERLLSEMARLDITMISVAHRKSVIPFHDDMLEITKEGWKLFKLKKEKEE</sequence>
<evidence type="ECO:0000256" key="9">
    <source>
        <dbReference type="SAM" id="Phobius"/>
    </source>
</evidence>
<dbReference type="SUPFAM" id="SSF90123">
    <property type="entry name" value="ABC transporter transmembrane region"/>
    <property type="match status" value="2"/>
</dbReference>
<evidence type="ECO:0000256" key="6">
    <source>
        <dbReference type="ARBA" id="ARBA00022989"/>
    </source>
</evidence>
<dbReference type="PANTHER" id="PTHR11384">
    <property type="entry name" value="ATP-BINDING CASSETTE, SUB-FAMILY D MEMBER"/>
    <property type="match status" value="1"/>
</dbReference>